<name>A0ABM0JVS9_APLCA</name>
<dbReference type="PANTHER" id="PTHR46599">
    <property type="entry name" value="PIGGYBAC TRANSPOSABLE ELEMENT-DERIVED PROTEIN 4"/>
    <property type="match status" value="1"/>
</dbReference>
<gene>
    <name evidence="4" type="primary">LOC101858792</name>
</gene>
<dbReference type="RefSeq" id="XP_005102686.2">
    <property type="nucleotide sequence ID" value="XM_005102629.2"/>
</dbReference>
<evidence type="ECO:0000259" key="2">
    <source>
        <dbReference type="Pfam" id="PF13843"/>
    </source>
</evidence>
<dbReference type="Proteomes" id="UP000694888">
    <property type="component" value="Unplaced"/>
</dbReference>
<evidence type="ECO:0000313" key="4">
    <source>
        <dbReference type="RefSeq" id="XP_005102686.2"/>
    </source>
</evidence>
<proteinExistence type="predicted"/>
<evidence type="ECO:0000313" key="3">
    <source>
        <dbReference type="Proteomes" id="UP000694888"/>
    </source>
</evidence>
<feature type="coiled-coil region" evidence="1">
    <location>
        <begin position="4"/>
        <end position="108"/>
    </location>
</feature>
<dbReference type="InterPro" id="IPR029526">
    <property type="entry name" value="PGBD"/>
</dbReference>
<sequence>MATLKSVQMEKQQLGQQAAQAVRKIERHSLHSMLREKKLSAQHKKVTNRLNILLKKAKSEISCLRRKLSFTAERVNNADKLSALRKTLASTKAAKTRAETEIAYLEERLKNPAKIDCHCHVPDIDVFMRCKKTTGYLILSSKLVRGINPDIDTRGMVPLDFFRLYFTDEIVEELCKNINDYGNQRCEARAATATERSVYKKWRKITPGELFKFFAVIIAMGITKKPSVSDYWNTDLSHMATPWFRQIFRRDRFQHIFHTMLHACELDAQGKAKIEPFVSSLLVQFQAAYYPTQELSLDEMVIGWKGRWAHKQYNATKPSKYHVKTFGLCESESGYVINLRIYFGAQTSFDPMTADAQQSVRVFETLLSPLVKGHHIYADRYYTSMQLLNHLREKQFYFTGTVNANRKGFPAELKTAKLAHREIQWYLHREKQLLCVLFRDKKAKKSCAAVSNSSSVATVTVKDVEKPSMINAYNFNMNGCDRVDQAVQTYGMYTRKSTKWWKKIFFWIFEVSQVNAHILHMKAEGRKTPLLKFKHDLISEMCSHTAALLLEDIEQQQPDDRGHIPSNNPVAGMKSNHFAVKSSLTRVCRHCNTPTNRKRTSFYCKGCPNQPFLHPTPCFEAYHLAL</sequence>
<keyword evidence="1" id="KW-0175">Coiled coil</keyword>
<organism evidence="3 4">
    <name type="scientific">Aplysia californica</name>
    <name type="common">California sea hare</name>
    <dbReference type="NCBI Taxonomy" id="6500"/>
    <lineage>
        <taxon>Eukaryota</taxon>
        <taxon>Metazoa</taxon>
        <taxon>Spiralia</taxon>
        <taxon>Lophotrochozoa</taxon>
        <taxon>Mollusca</taxon>
        <taxon>Gastropoda</taxon>
        <taxon>Heterobranchia</taxon>
        <taxon>Euthyneura</taxon>
        <taxon>Tectipleura</taxon>
        <taxon>Aplysiida</taxon>
        <taxon>Aplysioidea</taxon>
        <taxon>Aplysiidae</taxon>
        <taxon>Aplysia</taxon>
    </lineage>
</organism>
<dbReference type="GeneID" id="101858792"/>
<evidence type="ECO:0000256" key="1">
    <source>
        <dbReference type="SAM" id="Coils"/>
    </source>
</evidence>
<keyword evidence="3" id="KW-1185">Reference proteome</keyword>
<protein>
    <submittedName>
        <fullName evidence="4">PiggyBac transposable element-derived protein 4</fullName>
    </submittedName>
</protein>
<dbReference type="Pfam" id="PF13843">
    <property type="entry name" value="DDE_Tnp_1_7"/>
    <property type="match status" value="1"/>
</dbReference>
<feature type="domain" description="PiggyBac transposable element-derived protein" evidence="2">
    <location>
        <begin position="158"/>
        <end position="517"/>
    </location>
</feature>
<reference evidence="4" key="1">
    <citation type="submission" date="2025-08" db="UniProtKB">
        <authorList>
            <consortium name="RefSeq"/>
        </authorList>
    </citation>
    <scope>IDENTIFICATION</scope>
</reference>
<dbReference type="PANTHER" id="PTHR46599:SF3">
    <property type="entry name" value="PIGGYBAC TRANSPOSABLE ELEMENT-DERIVED PROTEIN 4"/>
    <property type="match status" value="1"/>
</dbReference>
<accession>A0ABM0JVS9</accession>